<feature type="compositionally biased region" description="Basic residues" evidence="1">
    <location>
        <begin position="6176"/>
        <end position="6187"/>
    </location>
</feature>
<feature type="compositionally biased region" description="Low complexity" evidence="1">
    <location>
        <begin position="1949"/>
        <end position="1960"/>
    </location>
</feature>
<feature type="compositionally biased region" description="Low complexity" evidence="1">
    <location>
        <begin position="4027"/>
        <end position="4039"/>
    </location>
</feature>
<feature type="compositionally biased region" description="Gly residues" evidence="1">
    <location>
        <begin position="4339"/>
        <end position="4351"/>
    </location>
</feature>
<feature type="region of interest" description="Disordered" evidence="1">
    <location>
        <begin position="1350"/>
        <end position="1398"/>
    </location>
</feature>
<protein>
    <submittedName>
        <fullName evidence="3">Uncharacterized protein</fullName>
    </submittedName>
</protein>
<gene>
    <name evidence="3" type="ORF">FNF28_01290</name>
</gene>
<feature type="compositionally biased region" description="Acidic residues" evidence="1">
    <location>
        <begin position="4978"/>
        <end position="4990"/>
    </location>
</feature>
<feature type="region of interest" description="Disordered" evidence="1">
    <location>
        <begin position="1102"/>
        <end position="1133"/>
    </location>
</feature>
<feature type="compositionally biased region" description="Low complexity" evidence="1">
    <location>
        <begin position="5966"/>
        <end position="5996"/>
    </location>
</feature>
<feature type="region of interest" description="Disordered" evidence="1">
    <location>
        <begin position="3135"/>
        <end position="3240"/>
    </location>
</feature>
<feature type="compositionally biased region" description="Low complexity" evidence="1">
    <location>
        <begin position="4454"/>
        <end position="4502"/>
    </location>
</feature>
<feature type="region of interest" description="Disordered" evidence="1">
    <location>
        <begin position="3442"/>
        <end position="3461"/>
    </location>
</feature>
<feature type="compositionally biased region" description="Polar residues" evidence="1">
    <location>
        <begin position="2706"/>
        <end position="2716"/>
    </location>
</feature>
<keyword evidence="2" id="KW-0472">Membrane</keyword>
<feature type="compositionally biased region" description="Gly residues" evidence="1">
    <location>
        <begin position="4592"/>
        <end position="4604"/>
    </location>
</feature>
<feature type="compositionally biased region" description="Acidic residues" evidence="1">
    <location>
        <begin position="4769"/>
        <end position="4784"/>
    </location>
</feature>
<feature type="compositionally biased region" description="Basic and acidic residues" evidence="1">
    <location>
        <begin position="5949"/>
        <end position="5965"/>
    </location>
</feature>
<name>A0A5A8E032_CAFRO</name>
<feature type="compositionally biased region" description="Low complexity" evidence="1">
    <location>
        <begin position="1350"/>
        <end position="1377"/>
    </location>
</feature>
<feature type="compositionally biased region" description="Basic and acidic residues" evidence="1">
    <location>
        <begin position="1281"/>
        <end position="1290"/>
    </location>
</feature>
<feature type="compositionally biased region" description="Acidic residues" evidence="1">
    <location>
        <begin position="3158"/>
        <end position="3203"/>
    </location>
</feature>
<feature type="region of interest" description="Disordered" evidence="1">
    <location>
        <begin position="4589"/>
        <end position="4656"/>
    </location>
</feature>
<feature type="compositionally biased region" description="Basic and acidic residues" evidence="1">
    <location>
        <begin position="4040"/>
        <end position="4050"/>
    </location>
</feature>
<feature type="region of interest" description="Disordered" evidence="1">
    <location>
        <begin position="494"/>
        <end position="529"/>
    </location>
</feature>
<feature type="compositionally biased region" description="Basic and acidic residues" evidence="1">
    <location>
        <begin position="632"/>
        <end position="643"/>
    </location>
</feature>
<feature type="compositionally biased region" description="Polar residues" evidence="1">
    <location>
        <begin position="4724"/>
        <end position="4737"/>
    </location>
</feature>
<feature type="region of interest" description="Disordered" evidence="1">
    <location>
        <begin position="5648"/>
        <end position="5684"/>
    </location>
</feature>
<keyword evidence="2" id="KW-1133">Transmembrane helix</keyword>
<feature type="region of interest" description="Disordered" evidence="1">
    <location>
        <begin position="6168"/>
        <end position="6196"/>
    </location>
</feature>
<feature type="region of interest" description="Disordered" evidence="1">
    <location>
        <begin position="632"/>
        <end position="672"/>
    </location>
</feature>
<feature type="compositionally biased region" description="Polar residues" evidence="1">
    <location>
        <begin position="5730"/>
        <end position="5745"/>
    </location>
</feature>
<feature type="compositionally biased region" description="Low complexity" evidence="1">
    <location>
        <begin position="2720"/>
        <end position="2731"/>
    </location>
</feature>
<keyword evidence="2" id="KW-0812">Transmembrane</keyword>
<feature type="compositionally biased region" description="Acidic residues" evidence="1">
    <location>
        <begin position="3211"/>
        <end position="3220"/>
    </location>
</feature>
<proteinExistence type="predicted"/>
<comment type="caution">
    <text evidence="3">The sequence shown here is derived from an EMBL/GenBank/DDBJ whole genome shotgun (WGS) entry which is preliminary data.</text>
</comment>
<feature type="compositionally biased region" description="Gly residues" evidence="1">
    <location>
        <begin position="4996"/>
        <end position="5006"/>
    </location>
</feature>
<feature type="compositionally biased region" description="Low complexity" evidence="1">
    <location>
        <begin position="646"/>
        <end position="671"/>
    </location>
</feature>
<feature type="region of interest" description="Disordered" evidence="1">
    <location>
        <begin position="1024"/>
        <end position="1076"/>
    </location>
</feature>
<feature type="compositionally biased region" description="Low complexity" evidence="1">
    <location>
        <begin position="5097"/>
        <end position="5137"/>
    </location>
</feature>
<feature type="region of interest" description="Disordered" evidence="1">
    <location>
        <begin position="2706"/>
        <end position="2734"/>
    </location>
</feature>
<feature type="region of interest" description="Disordered" evidence="1">
    <location>
        <begin position="5073"/>
        <end position="5161"/>
    </location>
</feature>
<feature type="compositionally biased region" description="Gly residues" evidence="1">
    <location>
        <begin position="1106"/>
        <end position="1115"/>
    </location>
</feature>
<evidence type="ECO:0000313" key="3">
    <source>
        <dbReference type="EMBL" id="KAA0170748.1"/>
    </source>
</evidence>
<feature type="transmembrane region" description="Helical" evidence="2">
    <location>
        <begin position="1597"/>
        <end position="1621"/>
    </location>
</feature>
<feature type="compositionally biased region" description="Low complexity" evidence="1">
    <location>
        <begin position="520"/>
        <end position="529"/>
    </location>
</feature>
<feature type="compositionally biased region" description="Acidic residues" evidence="1">
    <location>
        <begin position="4618"/>
        <end position="4641"/>
    </location>
</feature>
<feature type="region of interest" description="Disordered" evidence="1">
    <location>
        <begin position="380"/>
        <end position="399"/>
    </location>
</feature>
<sequence>MPIPEGPLPPTALPACQTDLVKFLLVEDDQELIRRLAVVYQWQSERLIDMLTWAPLLQRLDRLSRRILAAHPYVVVDAAEPAPSADALLGASAVLAHILRFWHLVLLNASRREFVSLDVAAALLAARDDSLSDLALMVVTAAVSTGGIDTPTLGTPIETHDVRPVLLEPILMEMATGHGHGGFASEAQLETGLAIGAPSAVAILTETAAQLRARAGAPLAAPSGSLSGRGSNVPTWAVVDALAGAFSVPHQLRPTLLIRLRTARALCSSEATTRRAAIWRQLSAICSLANMGNAGGPAMDNLGLIITPTSRAFKDIKAICTGSLSTGDALDAAAAVAAETAETLASDAGAAGRLELAPLDAAAAATTASGLFDCGDNAVSSGRPGAPQPPLVPAVSQARPPLSARCRSARARPALASLDAVLPPVPGVTSFGSDLDALQPGAAERLEAVLPGPLAAVIDRVSSGQAPPAVALATRQLASDATVAPPAVLASSAASVPTPADAPGARRQHRGSHPAHPVQAATHASSAQARAATEALAELADEAAALSGQSLRGLALSALVGLVPLDMDMGPITPLALEVYSILGWVHDGMFPPPASVPPLPTLLARHAASILEAVEVPEFAAAHAAMPPDARLGEDQVPERPGKSARAGAQPAEAAAGAAADGGAQQQAALADDDEAGDMELAAFLAGVLERGEALALAGRSAAQALIGDVPELPAAGRLPPSAAAGAVGACLPGSGLAGLGQPKPFGPKIVDLEALGKPSFEWKRGAAGLPSVLVPARETALDALDGGEPAAPSCVLPDGAGKVSARWHMPPSLGEAMACSVVCARTEKASRPWGGFTAEGLFDAMMVPHRSSAHARASALAGECLGLVATARGGALRHLRGLKAFSACSELARHMILSHLLLSSGELSIGASGGSDAATCLVVPRAAAADGAGLPVTTDRLVTEASLPDWQAAAKVAAAACGVAGAEPDGAAPDGGDMVRVLVPLSRAHAQLVRACFGIIGAGTGSANLAGTIGHMLRAVNDDGASDGGGDDDDDDDDDDGDGDGDDGPGANDGTVDGVDGGEPRAGHARAGRGAANASAAGGAASLAAASTVDAASRGAAARGVGGGGGGGGGDDDDDDEANEDNLEMSADAAMSLRRVISNRRTSRQSLVVTGPAGVVRRRRSIGGDRPGPAGAIRRDRSGRRHGAAAGIGAEHPVIPEAASGDEAELAEGAFGLGSSAASDDIDALSQATGPRDRGLAAGPALRRDSRPRGGRSGAAGTGSSFALSRARGGSRTSSDGDRDRGDDDLAGAAQRDMVGGRTAEGGSDADADDDDDDDDAAFDAALRVAPSGGAAGSLPFQAVALSSAPSVSPAPPGAGAASSSSRGGPAVRSGLQSSPGVAGLRGLPPPTLGGRVEEGQATAAVAQRVTAMAEEAGKDTEFAKLPAPAPHWSELETLPSVRCTIGANDSALTEALKLCMAFPGALGARMVTQALVLLRAILHADPSAASAVHASGLAASRGRPSCLLVLFLILVLFLFFLLLLLLLVSSAAEASSGAPLKQSVSEAWTEAEGSTAGMGPAGLRGVTLISVGSPDSMAMLRWLKLRRPDEAKDATVIPASHLVASATRGLAVVLLGLMRHLYAPRFNGGEGFFDEPASGESFLPWVYDSARLAATGICPEAIHRHEMRAPVPARRPAASAAGTLPIARCACPAGFELLHEDAAMGLVSLDAAVYSLPSVGPRFRSGVFARVGDHTLDYEIGRCLVMVGASVEQVPGNAAVVSAVQAAVSELAFAVERPFAARPSDRRFPAAAAGSAGNAATLLAVRQAAVACRRSQGTQLLIHCLATLFHSARMRTEVSRSLLWSPFRARLLPVEIHMDASNRGAGIPSEWTSSCVGASFPAVLIAIASRAECVPLAAHLAIRSGGFRDIVQSCCIGSMAGAERIEFALRGTGVDKSISSEDGPGASSSSAAAASSAPARAGDTPLPHSTPAREASRGASQFLFTNYQSMAAAELSFRTIQEQNREDLARVAWDSPLGAAEEAIGNACKVAPGPALASAVQGVLLALSRVERGKMAWQKAVDSAGGAASVMRQTCGAGLAAPARGDVARLFPSATDLHTAAQPHVDNVWEGLHAWCMPAEAERVLGLVQAADLSHSAEAIRRLQKHAPVSFDGPTPFVADHRLPPCDLEDAVLDHGFAGGDGLDASQLFPGLSPALVRCWLWQHRMRHLCSALARASSILDVVVSRMEPMDGGFMADAVKAPLDIPTMEEGFRAGSTARAALVDATVAIRASLFAVASRNQLVPRLTAALAALRWEDAALEVRWQYSPRLPRSSVAPADPVSFDKVSDLGLGSARIWRELPQSKMPVHHTGVPLALTRVAPQHAADAGLYSSLMPALFRGLRRLTTLGATMAVPSKRHGRTPPALLPWAGRSARQLALSVKVLFALGWHDRREDSPIDCSAVARDLASERVASSRLLDPAMRSAAGISARPQPLDGQTPRSRMRWSDGKGAAGRSGAVDERRGSPVVFGVGSIPPARPAAVSEEGTAPLACTFGVGAGPAHAVLGRDLLTPLQPDGQVEISAALPDDLLPGSADLVRAAYLQVVVRDVRALMSQEHAATTPASGSGERCSPCGLARLALVRYGLASVITAVVREVLFLAMDPSIGLWRAGVAHAMRAATASALDSDAVQLSMAGATATQLLEASAISDALWTVPAPAPSWDASVSNPGSSLPTGRTAPSSSSGAAAASERQPVFVVSGPTGAASPSKPRIGNDKVAASFREVLAATREEIAAALLTSTSLLMMMTEDPARLTDDTDVTTARFSPPTPGECDRQVLRGSNAALVFAAHDTARVRAAAQLAGVAREADGHDAAVASADLAQQLTSGTLSLPPVLGSPQRGHETRKHFTTPVGKLGASTASERTARTALDSSACKEGQDAAPPTPSAAAHPADRRALPGAVPDVPELASALGLAVGWDGRRLDPVGTAYSRRAAAMATNHSVMIGLLPVFLHESLPSLPEDAIARLMQVLHVAMSAEVGLRDVKESARQHDAAILAGIDHSSVDWLGMGPSGARQVGARGVASDADHWSEHLPSGTDRFRFGRARSHESGGASEDDSHGDIDPVDLAAARAALSGFAENLRRQVASAAGRAQAASAAATRGDDAPVNDSDRHLHQDDDVADADADADDDDDDDDDEDEDDDEELEEDEEDGDNDEDSDEDSEGGDQHDAAADDDDDDDGSSVEHDDGPATLGGARSRPGVLDSAFAQIFDDSIDESHRPLGMAGSSSDRNLIFRDDAAMPSLSASRAARRPASSRRRAKHGESSDADRADRAARRQAAASSASSSAVAGQPSGSKVALPPRRFLVPAASDLRGCEAGPAAAMQRLGTLVYDSTEMQEALGLHHFLPAHNGLMHAHSWRACTSVPWLSDGVTEPPSSPYASRSRRRFFLDARDAEVQQAASSLASLEDGLEPRRGGAASPRNAFLNGGDVVASATRVADDGFGPAHDPRRLGLPFPGLTAPRDQVLPTLQGTAALDVAAALAAESRRRAVTASMAALRAAAPFITIRCMLMGSVAAGEPDHGTQSTPVSWLPEASSMHRPASLSGPLGVPSLHTYAVARSQLFVGAILRMFVANALTARLPLPAPRLKPDLPTLQAAAKAQALALVGSSPSGDSHPACRILFDLAIGLMEAARREVDSSNAAFGEPGLGKCLVDDTERLQQRPIALKAAVELSESLLAGAVPMPARLPPHVDPALHSNASTGGDASACCPPSPFPVGERLAPVSITPGMQDLASVLALVFSLVRAGVSCHLIDDTDAPLHSAASSSSPVASSSSTCESEPPSDPTSSATAAGAHGSSGLRQSQSAPGQEGSHRRGTGAAMAAHLVDLAASSERLLPYSSSAAKRILRICAKAASSHGCSPHAMREAVRIATVLLRDPVIGRWFVRTGGLQAILRAPALATASSLVRPVSALMRRLSVEPADLLRSISGAIVRGFTQALPRERNFAKSVASHLHKASTMVASWHSVVSGDAALPPTMDPAGAMDSTWEAARSATASAAHAAHGVDESESKEAADDDGPEAESKDAGDGAALSSAAAANAAAASAAATTWQAEPVAAASVARHVARALWLAVVCSPNLATSDPRLAQFKAAASQRRTAQSVNRSEPEVAGGFSLGVVRAAPPCAVFASEEARLAAVEAAALLATAGAAGRWPNSTRSMPTTLTTRSRVAVQELLWHRVPELLTAVVASVPPASAAGHRAANAVMSAIAAVHVQQLVRPPASLITPAMVSSARQRRAQLEAAFAAVLAAHGVVLRSPFNERDAVTIAATVVAAEADALPVEDLVDPGDGSSDGGSDGDDSRGSPGGGDDGSGGGAAANRSRARGRRFDHTPGRGAQRVVADSRDAAAQPRRLSGATEDGDILIGAASSERARALVQSALDDEAGGTARMPTRADSGGAATVDGTGSEDAGSGDEDGSEAPSASASGTRGRGAASSPLRPLPDGAAAADPAASAGTAGGAAAPSARGRVIRLEVSLPSSGRNVGSGFLQRLVGDLLGSSQLQRTDQVRVVVSGSGMNGSDVTGAVQSAMARHRRESGADNLPTDVAAELVSEAGDGDAAGAGGDAGGSGNVYDVGMRDGPQSSDDDGLEDGSDEFGEFEWGPDDDALDAHEDPGGGFLGGHAGMAGPFSDIAAFMGQGAFGGGLGHHMGGGDNFAEFARDDEDDIDGHFSMAPHHGYQRAGVGAHRSRQGSVGSAGSAPQTRHPTRLGRGGEGGSGTARLREASDDSHGSSGAEDGDSDGDSGEDSGEDSDIHAGSQSQATGGSAGAGGHALVTEGESWDDSESNGFEGALDSGSSDGSIGDEDSEGLNDSVSDRARARARRASRARQPSSSSSLAHLAHLDEASGGSKGAGGASSEGSISGSDAPGRIESAAADEDAYSVADVFQGGFGYGFGYGGALDDTFAEPPAGRDQPTAGGGTQPGRAQSAGRAGGGNAASRHRDGDEDDDEDADDDDDAQSRAGSGGEEAGVSRGGLSLGQIVAASSQFGVRVPATEMLEALAAAGLINVSQHGVELVVSPELIEAAGGDLELQLVQLNGDEQTSEDGETGWGSDSDSDSDVESEAGGSHGDQAGAAVSGAAAGNADSSSRPVRPSGDAASSEAEGSGDEDDEAHGSSTDGESSEGDDGADLLAVLGAMGDGDDEQGVPSGAFQTLMAAGDEPSSESDDDDEGPMYIVLDDGTDNSAAETLHSSIFGLRSGSSPASDATGPTARADLNTVLQHRRVAATMHAHLFGKSSHLQLVQTLDTTTHSFAERKQVPRWSQLCIAEYATSPVRGTPEPLGVPFGELCLLVQWTGLRSRPWAGSSPCRGTPWRDSAVSSLLHQSAQLRRKTAKWFRSTGASAAAVEALLLRRAGRAACPSLAAEVAAQDYSLTVGLHRQVPDPNPRLVVRQLVDRAVNGNALLLGITTLIDRRARLGSTASSGIRGDPSKGWPLSCIAGQPWHGNSVAPALLGEWPGAKEFSDLLRLETMRPRFENEAKRLGWRQVLPPGSAGGYARMMEPNAPHSLEAFEASAARFVEDVEWGTDEPDTRGASGEQASEARQPPTLFSGLAEALRTSQREDEAPWRSLNFQSITDRFFGRRALGGGLDDFSALMRLLGGAAQGAEVLHVDQDSAPTLPSVQRRRRLSVQSRGRDRDRHGTARPQESRMPTRLIFRSDEPRMQLARLGGGRMIMASIPGMGRDEARASIPRLRSPPSSVLQANTSSSPLAGSSLRLPRPEQRIPSSLLASFSGQLVDRLRWEAGAVDEATARHRSNQTINPDETSHIQLTKGAHWPLYWHDSEALSAFLLRDVALATAPSLGCISAMVESNVRAENIERNLQDRPTAVSLLGSQKGPRDISASAKALSRGSSDKFMSPGSLGALQSLMPAAGAGLALSVALATTTTNGPSQPDWPSPASLASLYAGSANHLVHGDRERQDDSARPTRADDAAAGAAAGAVQTSSSGSAAAQGDQAAAAAVAPEDEENTMPISEVIEMYRNFGNDVLGSISESQVAQLPDEIREIALQIRADQAERLASRAGAISAINARWDRLRTQLGERVSIIDMDGIEGHPRLADLLQQAHTSQSSGAGRRPTHHAADRSGHSALATVDSDDDDEASSDGSEALSIADRAGVDLVVAATLGARQLLALSRAAREARGPRSSRRSSRRAAARARQADSQTANLAIGTPTTTEALTLGELGHPAAMFPRASASVTELTRPPTLIFTPDGTEDHTRMPAPASLAFSAPWSAATQGPTMMSPVGAERRLLVPIDASMRHVVTVPGYISVSARVREFPHLSSGRMVPLPISVTTSGDSRRLFRPRPAPASTRVV</sequence>
<feature type="region of interest" description="Disordered" evidence="1">
    <location>
        <begin position="3282"/>
        <end position="3337"/>
    </location>
</feature>
<dbReference type="EMBL" id="VLTL01000011">
    <property type="protein sequence ID" value="KAA0170748.1"/>
    <property type="molecule type" value="Genomic_DNA"/>
</dbReference>
<feature type="compositionally biased region" description="Basic and acidic residues" evidence="1">
    <location>
        <begin position="3077"/>
        <end position="3088"/>
    </location>
</feature>
<feature type="region of interest" description="Disordered" evidence="1">
    <location>
        <begin position="5728"/>
        <end position="5752"/>
    </location>
</feature>
<feature type="compositionally biased region" description="Acidic residues" evidence="1">
    <location>
        <begin position="1031"/>
        <end position="1049"/>
    </location>
</feature>
<feature type="region of interest" description="Disordered" evidence="1">
    <location>
        <begin position="2471"/>
        <end position="2502"/>
    </location>
</feature>
<feature type="region of interest" description="Disordered" evidence="1">
    <location>
        <begin position="3056"/>
        <end position="3102"/>
    </location>
</feature>
<feature type="compositionally biased region" description="Low complexity" evidence="1">
    <location>
        <begin position="1264"/>
        <end position="1280"/>
    </location>
</feature>
<feature type="region of interest" description="Disordered" evidence="1">
    <location>
        <begin position="4015"/>
        <end position="4067"/>
    </location>
</feature>
<feature type="region of interest" description="Disordered" evidence="1">
    <location>
        <begin position="4414"/>
        <end position="4502"/>
    </location>
</feature>
<dbReference type="PANTHER" id="PTHR35711:SF1">
    <property type="entry name" value="ECTODERMAL, ISOFORM F"/>
    <property type="match status" value="1"/>
</dbReference>
<feature type="compositionally biased region" description="Basic residues" evidence="1">
    <location>
        <begin position="3287"/>
        <end position="3299"/>
    </location>
</feature>
<feature type="region of interest" description="Disordered" evidence="1">
    <location>
        <begin position="6097"/>
        <end position="6139"/>
    </location>
</feature>
<feature type="compositionally biased region" description="Low complexity" evidence="1">
    <location>
        <begin position="3800"/>
        <end position="3837"/>
    </location>
</feature>
<feature type="compositionally biased region" description="Low complexity" evidence="1">
    <location>
        <begin position="4788"/>
        <end position="4797"/>
    </location>
</feature>
<feature type="compositionally biased region" description="Low complexity" evidence="1">
    <location>
        <begin position="3315"/>
        <end position="3326"/>
    </location>
</feature>
<evidence type="ECO:0000256" key="2">
    <source>
        <dbReference type="SAM" id="Phobius"/>
    </source>
</evidence>
<feature type="compositionally biased region" description="Basic and acidic residues" evidence="1">
    <location>
        <begin position="3140"/>
        <end position="3157"/>
    </location>
</feature>
<feature type="region of interest" description="Disordered" evidence="1">
    <location>
        <begin position="4315"/>
        <end position="4390"/>
    </location>
</feature>
<feature type="compositionally biased region" description="Acidic residues" evidence="1">
    <location>
        <begin position="1116"/>
        <end position="1129"/>
    </location>
</feature>
<feature type="region of interest" description="Disordered" evidence="1">
    <location>
        <begin position="1157"/>
        <end position="1328"/>
    </location>
</feature>
<feature type="transmembrane region" description="Helical" evidence="2">
    <location>
        <begin position="1510"/>
        <end position="1531"/>
    </location>
</feature>
<reference evidence="3 4" key="1">
    <citation type="submission" date="2019-07" db="EMBL/GenBank/DDBJ databases">
        <title>Genomes of Cafeteria roenbergensis.</title>
        <authorList>
            <person name="Fischer M.G."/>
            <person name="Hackl T."/>
            <person name="Roman M."/>
        </authorList>
    </citation>
    <scope>NUCLEOTIDE SEQUENCE [LARGE SCALE GENOMIC DNA]</scope>
    <source>
        <strain evidence="3 4">RCC970-E3</strain>
    </source>
</reference>
<feature type="region of interest" description="Disordered" evidence="1">
    <location>
        <begin position="4931"/>
        <end position="5006"/>
    </location>
</feature>
<feature type="region of interest" description="Disordered" evidence="1">
    <location>
        <begin position="2868"/>
        <end position="2940"/>
    </location>
</feature>
<feature type="region of interest" description="Disordered" evidence="1">
    <location>
        <begin position="4700"/>
        <end position="4906"/>
    </location>
</feature>
<feature type="compositionally biased region" description="Basic and acidic residues" evidence="1">
    <location>
        <begin position="3300"/>
        <end position="3313"/>
    </location>
</feature>
<evidence type="ECO:0000313" key="4">
    <source>
        <dbReference type="Proteomes" id="UP000324907"/>
    </source>
</evidence>
<organism evidence="3 4">
    <name type="scientific">Cafeteria roenbergensis</name>
    <name type="common">Marine flagellate</name>
    <dbReference type="NCBI Taxonomy" id="33653"/>
    <lineage>
        <taxon>Eukaryota</taxon>
        <taxon>Sar</taxon>
        <taxon>Stramenopiles</taxon>
        <taxon>Bigyra</taxon>
        <taxon>Opalozoa</taxon>
        <taxon>Bicosoecida</taxon>
        <taxon>Cafeteriaceae</taxon>
        <taxon>Cafeteria</taxon>
    </lineage>
</organism>
<feature type="compositionally biased region" description="Low complexity" evidence="1">
    <location>
        <begin position="4861"/>
        <end position="4873"/>
    </location>
</feature>
<feature type="compositionally biased region" description="Low complexity" evidence="1">
    <location>
        <begin position="494"/>
        <end position="503"/>
    </location>
</feature>
<feature type="region of interest" description="Disordered" evidence="1">
    <location>
        <begin position="5949"/>
        <end position="6000"/>
    </location>
</feature>
<dbReference type="Proteomes" id="UP000324907">
    <property type="component" value="Unassembled WGS sequence"/>
</dbReference>
<feature type="compositionally biased region" description="Acidic residues" evidence="1">
    <location>
        <begin position="1310"/>
        <end position="1324"/>
    </location>
</feature>
<feature type="compositionally biased region" description="Basic and acidic residues" evidence="1">
    <location>
        <begin position="4754"/>
        <end position="4763"/>
    </location>
</feature>
<accession>A0A5A8E032</accession>
<feature type="region of interest" description="Disordered" evidence="1">
    <location>
        <begin position="3799"/>
        <end position="3856"/>
    </location>
</feature>
<dbReference type="PANTHER" id="PTHR35711">
    <property type="entry name" value="EXPRESSED PROTEIN"/>
    <property type="match status" value="1"/>
</dbReference>
<feature type="region of interest" description="Disordered" evidence="1">
    <location>
        <begin position="1939"/>
        <end position="1978"/>
    </location>
</feature>
<evidence type="ECO:0000256" key="1">
    <source>
        <dbReference type="SAM" id="MobiDB-lite"/>
    </source>
</evidence>
<feature type="compositionally biased region" description="Low complexity" evidence="1">
    <location>
        <begin position="2897"/>
        <end position="2908"/>
    </location>
</feature>